<keyword evidence="12 15" id="KW-0139">CF(1)</keyword>
<keyword evidence="4 15" id="KW-0813">Transport</keyword>
<dbReference type="InterPro" id="IPR027417">
    <property type="entry name" value="P-loop_NTPase"/>
</dbReference>
<evidence type="ECO:0000256" key="1">
    <source>
        <dbReference type="ARBA" id="ARBA00003784"/>
    </source>
</evidence>
<reference evidence="19 20" key="1">
    <citation type="submission" date="2016-01" db="EMBL/GenBank/DDBJ databases">
        <authorList>
            <person name="Oliw E.H."/>
        </authorList>
    </citation>
    <scope>NUCLEOTIDE SEQUENCE [LARGE SCALE GENOMIC DNA]</scope>
    <source>
        <strain evidence="19">LMG 27134</strain>
    </source>
</reference>
<dbReference type="SUPFAM" id="SSF47917">
    <property type="entry name" value="C-terminal domain of alpha and beta subunits of F1 ATP synthase"/>
    <property type="match status" value="1"/>
</dbReference>
<evidence type="ECO:0000256" key="13">
    <source>
        <dbReference type="ARBA" id="ARBA00023310"/>
    </source>
</evidence>
<keyword evidence="11 15" id="KW-0472">Membrane</keyword>
<dbReference type="EMBL" id="FCOK02000013">
    <property type="protein sequence ID" value="SAL30179.1"/>
    <property type="molecule type" value="Genomic_DNA"/>
</dbReference>
<evidence type="ECO:0000256" key="3">
    <source>
        <dbReference type="ARBA" id="ARBA00008936"/>
    </source>
</evidence>
<dbReference type="PANTHER" id="PTHR48082:SF2">
    <property type="entry name" value="ATP SYNTHASE SUBUNIT ALPHA, MITOCHONDRIAL"/>
    <property type="match status" value="1"/>
</dbReference>
<sequence length="527" mass="55385">MTPTRPDLAAADNDWLASSRAALARAPFAAQAETVGRVEHVSDGIASVSGLPDVRLNELLRFEGGRFGFALTLDADAIGAVLLDDGDAISAGSRVTGTGQVVEVPVGPGLLGRVVDPLGRPLDNDEPVAAEMHLPIERPAPSIIDRDLVAQPVATGILLIDALFAIGRGQRELIIGDRATGKTSIAIDTIVNQKHSDMICVYVAIGQRATAVQRVIDAVRRHGAPERCVFVVAPAASSPGLQWIAPFSGFSIAEYFRDRGQHALIVIDDLSKHATTHRELALLTREPPGREAYPGDIFYLHARLLERAAKLSRELGGGSLTALPIAETDAGNLSAYIPTNLISITDGQIMLDAALFAANQRPAVDVGLSVSRVGGKAQLPALRKVSGRLRLDYSQFLELEMFTRFGGAAEPRVKAQVVRGERIRALITQPRFSPLRPVDEIALLAALADGVFDSLPVGCIAAARTRLAAHLDAHGGPAASAALVATGTLDDPTLTGLVATVRDLAVQAGTAPAAEVTQATNPEATST</sequence>
<dbReference type="GO" id="GO:0046933">
    <property type="term" value="F:proton-transporting ATP synthase activity, rotational mechanism"/>
    <property type="evidence" value="ECO:0007669"/>
    <property type="project" value="UniProtKB-UniRule"/>
</dbReference>
<evidence type="ECO:0000313" key="20">
    <source>
        <dbReference type="Proteomes" id="UP000054683"/>
    </source>
</evidence>
<keyword evidence="13 15" id="KW-0066">ATP synthesis</keyword>
<dbReference type="Gene3D" id="2.40.30.20">
    <property type="match status" value="1"/>
</dbReference>
<dbReference type="Pfam" id="PF00006">
    <property type="entry name" value="ATP-synt_ab"/>
    <property type="match status" value="1"/>
</dbReference>
<dbReference type="InterPro" id="IPR023366">
    <property type="entry name" value="ATP_synth_asu-like_sf"/>
</dbReference>
<keyword evidence="6 15" id="KW-0547">Nucleotide-binding</keyword>
<organism evidence="19 20">
    <name type="scientific">Caballeronia udeis</name>
    <dbReference type="NCBI Taxonomy" id="1232866"/>
    <lineage>
        <taxon>Bacteria</taxon>
        <taxon>Pseudomonadati</taxon>
        <taxon>Pseudomonadota</taxon>
        <taxon>Betaproteobacteria</taxon>
        <taxon>Burkholderiales</taxon>
        <taxon>Burkholderiaceae</taxon>
        <taxon>Caballeronia</taxon>
    </lineage>
</organism>
<dbReference type="GO" id="GO:0005886">
    <property type="term" value="C:plasma membrane"/>
    <property type="evidence" value="ECO:0007669"/>
    <property type="project" value="UniProtKB-SubCell"/>
</dbReference>
<dbReference type="NCBIfam" id="NF009884">
    <property type="entry name" value="PRK13343.1"/>
    <property type="match status" value="1"/>
</dbReference>
<feature type="domain" description="ATPase F1/V1/A1 complex alpha/beta subunit nucleotide-binding" evidence="16">
    <location>
        <begin position="156"/>
        <end position="371"/>
    </location>
</feature>
<dbReference type="GO" id="GO:0005524">
    <property type="term" value="F:ATP binding"/>
    <property type="evidence" value="ECO:0007669"/>
    <property type="project" value="UniProtKB-UniRule"/>
</dbReference>
<dbReference type="GO" id="GO:0045259">
    <property type="term" value="C:proton-transporting ATP synthase complex"/>
    <property type="evidence" value="ECO:0007669"/>
    <property type="project" value="UniProtKB-KW"/>
</dbReference>
<evidence type="ECO:0000256" key="15">
    <source>
        <dbReference type="HAMAP-Rule" id="MF_01346"/>
    </source>
</evidence>
<evidence type="ECO:0000256" key="7">
    <source>
        <dbReference type="ARBA" id="ARBA00022781"/>
    </source>
</evidence>
<feature type="site" description="Required for activity" evidence="15">
    <location>
        <position position="369"/>
    </location>
</feature>
<evidence type="ECO:0000256" key="2">
    <source>
        <dbReference type="ARBA" id="ARBA00004370"/>
    </source>
</evidence>
<evidence type="ECO:0000259" key="17">
    <source>
        <dbReference type="Pfam" id="PF00306"/>
    </source>
</evidence>
<comment type="catalytic activity">
    <reaction evidence="15">
        <text>ATP + H2O + 4 H(+)(in) = ADP + phosphate + 5 H(+)(out)</text>
        <dbReference type="Rhea" id="RHEA:57720"/>
        <dbReference type="ChEBI" id="CHEBI:15377"/>
        <dbReference type="ChEBI" id="CHEBI:15378"/>
        <dbReference type="ChEBI" id="CHEBI:30616"/>
        <dbReference type="ChEBI" id="CHEBI:43474"/>
        <dbReference type="ChEBI" id="CHEBI:456216"/>
        <dbReference type="EC" id="7.1.2.2"/>
    </reaction>
</comment>
<dbReference type="SUPFAM" id="SSF52540">
    <property type="entry name" value="P-loop containing nucleoside triphosphate hydrolases"/>
    <property type="match status" value="1"/>
</dbReference>
<feature type="domain" description="ATP synthase alpha subunit C-terminal" evidence="17">
    <location>
        <begin position="378"/>
        <end position="501"/>
    </location>
</feature>
<dbReference type="FunFam" id="3.40.50.300:FF:000002">
    <property type="entry name" value="ATP synthase subunit alpha"/>
    <property type="match status" value="1"/>
</dbReference>
<evidence type="ECO:0000313" key="19">
    <source>
        <dbReference type="EMBL" id="SAL30179.1"/>
    </source>
</evidence>
<comment type="function">
    <text evidence="1 15">Produces ATP from ADP in the presence of a proton gradient across the membrane. The alpha chain is a regulatory subunit.</text>
</comment>
<evidence type="ECO:0000256" key="11">
    <source>
        <dbReference type="ARBA" id="ARBA00023136"/>
    </source>
</evidence>
<name>A0A158GEX7_9BURK</name>
<comment type="similarity">
    <text evidence="3 15">Belongs to the ATPase alpha/beta chains family.</text>
</comment>
<dbReference type="EC" id="7.1.2.2" evidence="15"/>
<dbReference type="GO" id="GO:0043531">
    <property type="term" value="F:ADP binding"/>
    <property type="evidence" value="ECO:0007669"/>
    <property type="project" value="TreeGrafter"/>
</dbReference>
<dbReference type="OrthoDB" id="9803053at2"/>
<feature type="binding site" evidence="15">
    <location>
        <begin position="176"/>
        <end position="183"/>
    </location>
    <ligand>
        <name>ATP</name>
        <dbReference type="ChEBI" id="CHEBI:30616"/>
    </ligand>
</feature>
<dbReference type="Proteomes" id="UP000054683">
    <property type="component" value="Unassembled WGS sequence"/>
</dbReference>
<dbReference type="InterPro" id="IPR005294">
    <property type="entry name" value="ATP_synth_F1_asu"/>
</dbReference>
<evidence type="ECO:0000259" key="16">
    <source>
        <dbReference type="Pfam" id="PF00006"/>
    </source>
</evidence>
<accession>A0A158GEX7</accession>
<protein>
    <recommendedName>
        <fullName evidence="15">ATP synthase subunit alpha</fullName>
        <ecNumber evidence="15">7.1.2.2</ecNumber>
    </recommendedName>
    <alternativeName>
        <fullName evidence="15">ATP synthase F1 sector subunit alpha</fullName>
    </alternativeName>
    <alternativeName>
        <fullName evidence="15">F-ATPase subunit alpha</fullName>
    </alternativeName>
</protein>
<proteinExistence type="inferred from homology"/>
<dbReference type="HAMAP" id="MF_01346">
    <property type="entry name" value="ATP_synth_alpha_bact"/>
    <property type="match status" value="1"/>
</dbReference>
<evidence type="ECO:0000256" key="9">
    <source>
        <dbReference type="ARBA" id="ARBA00022967"/>
    </source>
</evidence>
<evidence type="ECO:0000256" key="4">
    <source>
        <dbReference type="ARBA" id="ARBA00022448"/>
    </source>
</evidence>
<dbReference type="AlphaFoldDB" id="A0A158GEX7"/>
<dbReference type="Gene3D" id="1.20.150.20">
    <property type="entry name" value="ATP synthase alpha/beta chain, C-terminal domain"/>
    <property type="match status" value="1"/>
</dbReference>
<dbReference type="InterPro" id="IPR000194">
    <property type="entry name" value="ATPase_F1/V1/A1_a/bsu_nucl-bd"/>
</dbReference>
<dbReference type="CDD" id="cd18113">
    <property type="entry name" value="ATP-synt_F1_alpha_C"/>
    <property type="match status" value="1"/>
</dbReference>
<keyword evidence="7 15" id="KW-0375">Hydrogen ion transport</keyword>
<keyword evidence="9 15" id="KW-1278">Translocase</keyword>
<comment type="subunit">
    <text evidence="14">F-type ATPases have 2 components, CF(1) - the catalytic core - and CF(0) - the membrane proton channel. CF(1) has five subunits: alpha(3), beta(3), gamma(1), delta(1), epsilon(1). CF(0) has four main subunits: a(1), b(1), b'(1) and c(9-12).</text>
</comment>
<dbReference type="InterPro" id="IPR000793">
    <property type="entry name" value="ATP_synth_asu_C"/>
</dbReference>
<keyword evidence="10 15" id="KW-0406">Ion transport</keyword>
<evidence type="ECO:0000256" key="5">
    <source>
        <dbReference type="ARBA" id="ARBA00022475"/>
    </source>
</evidence>
<dbReference type="InterPro" id="IPR020003">
    <property type="entry name" value="ATPase_a/bsu_AS"/>
</dbReference>
<evidence type="ECO:0000256" key="8">
    <source>
        <dbReference type="ARBA" id="ARBA00022840"/>
    </source>
</evidence>
<dbReference type="Pfam" id="PF02874">
    <property type="entry name" value="ATP-synt_ab_N"/>
    <property type="match status" value="1"/>
</dbReference>
<feature type="domain" description="ATPase F1/V1/A1 complex alpha/beta subunit N-terminal" evidence="18">
    <location>
        <begin position="35"/>
        <end position="99"/>
    </location>
</feature>
<evidence type="ECO:0000256" key="6">
    <source>
        <dbReference type="ARBA" id="ARBA00022741"/>
    </source>
</evidence>
<evidence type="ECO:0000259" key="18">
    <source>
        <dbReference type="Pfam" id="PF02874"/>
    </source>
</evidence>
<dbReference type="InterPro" id="IPR004100">
    <property type="entry name" value="ATPase_F1/V1/A1_a/bsu_N"/>
</dbReference>
<dbReference type="SUPFAM" id="SSF50615">
    <property type="entry name" value="N-terminal domain of alpha and beta subunits of F1 ATP synthase"/>
    <property type="match status" value="1"/>
</dbReference>
<gene>
    <name evidence="15" type="primary">atpA</name>
    <name evidence="19" type="ORF">AWB69_02453</name>
</gene>
<evidence type="ECO:0000256" key="12">
    <source>
        <dbReference type="ARBA" id="ARBA00023196"/>
    </source>
</evidence>
<comment type="subcellular location">
    <subcellularLocation>
        <location evidence="15">Cell membrane</location>
        <topology evidence="15">Peripheral membrane protein</topology>
    </subcellularLocation>
    <subcellularLocation>
        <location evidence="2">Membrane</location>
    </subcellularLocation>
</comment>
<evidence type="ECO:0000256" key="10">
    <source>
        <dbReference type="ARBA" id="ARBA00023065"/>
    </source>
</evidence>
<dbReference type="PROSITE" id="PS00152">
    <property type="entry name" value="ATPASE_ALPHA_BETA"/>
    <property type="match status" value="1"/>
</dbReference>
<dbReference type="PANTHER" id="PTHR48082">
    <property type="entry name" value="ATP SYNTHASE SUBUNIT ALPHA, MITOCHONDRIAL"/>
    <property type="match status" value="1"/>
</dbReference>
<dbReference type="NCBIfam" id="TIGR00962">
    <property type="entry name" value="atpA"/>
    <property type="match status" value="1"/>
</dbReference>
<dbReference type="Gene3D" id="3.40.50.300">
    <property type="entry name" value="P-loop containing nucleotide triphosphate hydrolases"/>
    <property type="match status" value="1"/>
</dbReference>
<keyword evidence="8 15" id="KW-0067">ATP-binding</keyword>
<dbReference type="RefSeq" id="WP_062085116.1">
    <property type="nucleotide sequence ID" value="NZ_FCOK02000013.1"/>
</dbReference>
<dbReference type="InterPro" id="IPR038376">
    <property type="entry name" value="ATP_synth_asu_C_sf"/>
</dbReference>
<evidence type="ECO:0000256" key="14">
    <source>
        <dbReference type="ARBA" id="ARBA00026013"/>
    </source>
</evidence>
<dbReference type="Pfam" id="PF00306">
    <property type="entry name" value="ATP-synt_ab_C"/>
    <property type="match status" value="1"/>
</dbReference>
<keyword evidence="5 15" id="KW-1003">Cell membrane</keyword>
<dbReference type="CDD" id="cd01132">
    <property type="entry name" value="F1-ATPase_alpha_CD"/>
    <property type="match status" value="1"/>
</dbReference>
<dbReference type="CDD" id="cd18116">
    <property type="entry name" value="ATP-synt_F1_alpha_N"/>
    <property type="match status" value="1"/>
</dbReference>
<dbReference type="InterPro" id="IPR036121">
    <property type="entry name" value="ATPase_F1/V1/A1_a/bsu_N_sf"/>
</dbReference>
<dbReference type="InterPro" id="IPR033732">
    <property type="entry name" value="ATP_synth_F1_a_nt-bd_dom"/>
</dbReference>